<evidence type="ECO:0000256" key="3">
    <source>
        <dbReference type="ARBA" id="ARBA00020653"/>
    </source>
</evidence>
<comment type="cofactor">
    <cofactor evidence="1">
        <name>Mg(2+)</name>
        <dbReference type="ChEBI" id="CHEBI:18420"/>
    </cofactor>
</comment>
<evidence type="ECO:0000256" key="7">
    <source>
        <dbReference type="ARBA" id="ARBA00025634"/>
    </source>
</evidence>
<dbReference type="PANTHER" id="PTHR11236">
    <property type="entry name" value="AMINOBENZOATE/ANTHRANILATE SYNTHASE"/>
    <property type="match status" value="1"/>
</dbReference>
<keyword evidence="4" id="KW-0479">Metal-binding</keyword>
<evidence type="ECO:0000256" key="4">
    <source>
        <dbReference type="ARBA" id="ARBA00022723"/>
    </source>
</evidence>
<keyword evidence="12" id="KW-1185">Reference proteome</keyword>
<dbReference type="EMBL" id="VIAR01000009">
    <property type="protein sequence ID" value="TQD37653.1"/>
    <property type="molecule type" value="Genomic_DNA"/>
</dbReference>
<reference evidence="11 12" key="1">
    <citation type="submission" date="2019-06" db="EMBL/GenBank/DDBJ databases">
        <title>Flavibacter putida gen. nov., sp. nov., a novel marine bacterium of the family Flavobacteriaceae isolated from coastal seawater.</title>
        <authorList>
            <person name="Feng X."/>
        </authorList>
    </citation>
    <scope>NUCLEOTIDE SEQUENCE [LARGE SCALE GENOMIC DNA]</scope>
    <source>
        <strain evidence="11 12">PLHSN227</strain>
    </source>
</reference>
<dbReference type="InterPro" id="IPR015890">
    <property type="entry name" value="Chorismate_C"/>
</dbReference>
<dbReference type="Gene3D" id="3.60.120.10">
    <property type="entry name" value="Anthranilate synthase"/>
    <property type="match status" value="1"/>
</dbReference>
<dbReference type="PRINTS" id="PR00095">
    <property type="entry name" value="ANTSNTHASEI"/>
</dbReference>
<dbReference type="PANTHER" id="PTHR11236:SF48">
    <property type="entry name" value="ISOCHORISMATE SYNTHASE MENF"/>
    <property type="match status" value="1"/>
</dbReference>
<dbReference type="InterPro" id="IPR006805">
    <property type="entry name" value="Anth_synth_I_N"/>
</dbReference>
<protein>
    <recommendedName>
        <fullName evidence="3">Anthranilate synthase component 1</fullName>
    </recommendedName>
</protein>
<dbReference type="Proteomes" id="UP000317169">
    <property type="component" value="Unassembled WGS sequence"/>
</dbReference>
<dbReference type="GO" id="GO:0004049">
    <property type="term" value="F:anthranilate synthase activity"/>
    <property type="evidence" value="ECO:0007669"/>
    <property type="project" value="UniProtKB-EC"/>
</dbReference>
<comment type="catalytic activity">
    <reaction evidence="8">
        <text>chorismate + L-glutamine = anthranilate + pyruvate + L-glutamate + H(+)</text>
        <dbReference type="Rhea" id="RHEA:21732"/>
        <dbReference type="ChEBI" id="CHEBI:15361"/>
        <dbReference type="ChEBI" id="CHEBI:15378"/>
        <dbReference type="ChEBI" id="CHEBI:16567"/>
        <dbReference type="ChEBI" id="CHEBI:29748"/>
        <dbReference type="ChEBI" id="CHEBI:29985"/>
        <dbReference type="ChEBI" id="CHEBI:58359"/>
        <dbReference type="EC" id="4.1.3.27"/>
    </reaction>
</comment>
<comment type="subunit">
    <text evidence="2">Heterotetramer consisting of two non-identical subunits: a beta subunit (TrpG) and a large alpha subunit (TrpE).</text>
</comment>
<keyword evidence="5" id="KW-0460">Magnesium</keyword>
<keyword evidence="6" id="KW-0456">Lyase</keyword>
<name>A0A507ZM62_9FLAO</name>
<dbReference type="RefSeq" id="WP_141422028.1">
    <property type="nucleotide sequence ID" value="NZ_VIAR01000009.1"/>
</dbReference>
<evidence type="ECO:0000313" key="11">
    <source>
        <dbReference type="EMBL" id="TQD37653.1"/>
    </source>
</evidence>
<dbReference type="SUPFAM" id="SSF56322">
    <property type="entry name" value="ADC synthase"/>
    <property type="match status" value="1"/>
</dbReference>
<evidence type="ECO:0000256" key="6">
    <source>
        <dbReference type="ARBA" id="ARBA00023239"/>
    </source>
</evidence>
<sequence>MKYTIQTHYKKIVADLHTPVAIYNKLRDHFPNAFLLESADYHDRTDSKSFICLEPLAGFEAKANTYRYNFPNEEIASKKVEQPREVFTAFQDFVSQFENTPTNLPFNVQGLWGYSAFEAVQYMEDIVLENPTSTLKDNPDLKYQFFKYVLVFDHFKNELYISQNEVNQAEISYDGIDYILQLLQINNLPNFSFEVVGKETANTSNEEYKEMVRTGIEHCKLGDTFQVVLSREFQQKFKGDDFNLYRSLRSINPSPYLFYFDYGNFKIFGSSPEAQLQISKGVASINPIAGTVLRSGSQKEDAKRAEKLKQNAKEMAEHVMLVDLARNDLSKNSEHVEIDKYAEIQYFSHVIHMVSKVSGKVFKDKNGLDIYADTFPAGTLSGAPKYKALEIIAENENVKRNFYGGAIGFIGFDGSLNHAIIIRSLLSKNNTLVYQAGAGIVTDSTPEGELQEVDNKVAAIRKAIKKAKEL</sequence>
<evidence type="ECO:0000256" key="1">
    <source>
        <dbReference type="ARBA" id="ARBA00001946"/>
    </source>
</evidence>
<accession>A0A507ZM62</accession>
<proteinExistence type="predicted"/>
<dbReference type="InterPro" id="IPR019999">
    <property type="entry name" value="Anth_synth_I-like"/>
</dbReference>
<comment type="function">
    <text evidence="7">Part of a heterotetrameric complex that catalyzes the two-step biosynthesis of anthranilate, an intermediate in the biosynthesis of L-tryptophan. In the first step, the glutamine-binding beta subunit (TrpG) of anthranilate synthase (AS) provides the glutamine amidotransferase activity which generates ammonia as a substrate that, along with chorismate, is used in the second step, catalyzed by the large alpha subunit of AS (TrpE) to produce anthranilate. In the absence of TrpG, TrpE can synthesize anthranilate directly from chorismate and high concentrations of ammonia.</text>
</comment>
<dbReference type="GO" id="GO:0000162">
    <property type="term" value="P:L-tryptophan biosynthetic process"/>
    <property type="evidence" value="ECO:0007669"/>
    <property type="project" value="TreeGrafter"/>
</dbReference>
<evidence type="ECO:0000313" key="12">
    <source>
        <dbReference type="Proteomes" id="UP000317169"/>
    </source>
</evidence>
<dbReference type="AlphaFoldDB" id="A0A507ZM62"/>
<evidence type="ECO:0000256" key="2">
    <source>
        <dbReference type="ARBA" id="ARBA00011575"/>
    </source>
</evidence>
<evidence type="ECO:0000256" key="5">
    <source>
        <dbReference type="ARBA" id="ARBA00022842"/>
    </source>
</evidence>
<dbReference type="Pfam" id="PF00425">
    <property type="entry name" value="Chorismate_bind"/>
    <property type="match status" value="1"/>
</dbReference>
<dbReference type="InterPro" id="IPR005801">
    <property type="entry name" value="ADC_synthase"/>
</dbReference>
<evidence type="ECO:0000256" key="8">
    <source>
        <dbReference type="ARBA" id="ARBA00047683"/>
    </source>
</evidence>
<feature type="domain" description="Anthranilate synthase component I N-terminal" evidence="10">
    <location>
        <begin position="15"/>
        <end position="161"/>
    </location>
</feature>
<dbReference type="GO" id="GO:0046872">
    <property type="term" value="F:metal ion binding"/>
    <property type="evidence" value="ECO:0007669"/>
    <property type="project" value="UniProtKB-KW"/>
</dbReference>
<comment type="caution">
    <text evidence="11">The sequence shown here is derived from an EMBL/GenBank/DDBJ whole genome shotgun (WGS) entry which is preliminary data.</text>
</comment>
<evidence type="ECO:0000259" key="10">
    <source>
        <dbReference type="Pfam" id="PF04715"/>
    </source>
</evidence>
<gene>
    <name evidence="11" type="ORF">FKR84_09275</name>
</gene>
<evidence type="ECO:0000259" key="9">
    <source>
        <dbReference type="Pfam" id="PF00425"/>
    </source>
</evidence>
<dbReference type="Pfam" id="PF04715">
    <property type="entry name" value="Anth_synt_I_N"/>
    <property type="match status" value="1"/>
</dbReference>
<dbReference type="OrthoDB" id="9803598at2"/>
<organism evidence="11 12">
    <name type="scientific">Haloflavibacter putidus</name>
    <dbReference type="NCBI Taxonomy" id="2576776"/>
    <lineage>
        <taxon>Bacteria</taxon>
        <taxon>Pseudomonadati</taxon>
        <taxon>Bacteroidota</taxon>
        <taxon>Flavobacteriia</taxon>
        <taxon>Flavobacteriales</taxon>
        <taxon>Flavobacteriaceae</taxon>
        <taxon>Haloflavibacter</taxon>
    </lineage>
</organism>
<feature type="domain" description="Chorismate-utilising enzyme C-terminal" evidence="9">
    <location>
        <begin position="205"/>
        <end position="456"/>
    </location>
</feature>